<evidence type="ECO:0000313" key="1">
    <source>
        <dbReference type="EMBL" id="SDE04697.1"/>
    </source>
</evidence>
<evidence type="ECO:0000313" key="2">
    <source>
        <dbReference type="Proteomes" id="UP000199603"/>
    </source>
</evidence>
<name>A0A1G6ZR53_9GAMM</name>
<gene>
    <name evidence="1" type="ORF">SAMN04488509_11528</name>
</gene>
<accession>A0A1G6ZR53</accession>
<dbReference type="STRING" id="265719.SAMN04488509_11528"/>
<dbReference type="Proteomes" id="UP000199603">
    <property type="component" value="Unassembled WGS sequence"/>
</dbReference>
<reference evidence="1 2" key="1">
    <citation type="submission" date="2016-10" db="EMBL/GenBank/DDBJ databases">
        <authorList>
            <person name="de Groot N.N."/>
        </authorList>
    </citation>
    <scope>NUCLEOTIDE SEQUENCE [LARGE SCALE GENOMIC DNA]</scope>
    <source>
        <strain evidence="1 2">DSM 16957</strain>
    </source>
</reference>
<organism evidence="1 2">
    <name type="scientific">Aquimonas voraii</name>
    <dbReference type="NCBI Taxonomy" id="265719"/>
    <lineage>
        <taxon>Bacteria</taxon>
        <taxon>Pseudomonadati</taxon>
        <taxon>Pseudomonadota</taxon>
        <taxon>Gammaproteobacteria</taxon>
        <taxon>Lysobacterales</taxon>
        <taxon>Lysobacteraceae</taxon>
        <taxon>Aquimonas</taxon>
    </lineage>
</organism>
<dbReference type="EMBL" id="FNAG01000015">
    <property type="protein sequence ID" value="SDE04697.1"/>
    <property type="molecule type" value="Genomic_DNA"/>
</dbReference>
<keyword evidence="2" id="KW-1185">Reference proteome</keyword>
<dbReference type="RefSeq" id="WP_176764241.1">
    <property type="nucleotide sequence ID" value="NZ_FNAG01000015.1"/>
</dbReference>
<proteinExistence type="predicted"/>
<sequence>MIQIAHVSPQSPWALLAAAELGPAGVPRRAPECLLATRLRHPDPTVRWAALLEALNVCAEGFPELERARESIRAHAGPSP</sequence>
<protein>
    <submittedName>
        <fullName evidence="1">Uncharacterized protein</fullName>
    </submittedName>
</protein>
<dbReference type="AlphaFoldDB" id="A0A1G6ZR53"/>